<accession>A0A8K1Y3J8</accession>
<dbReference type="AlphaFoldDB" id="A0A8K1Y3J8"/>
<feature type="transmembrane region" description="Helical" evidence="1">
    <location>
        <begin position="12"/>
        <end position="33"/>
    </location>
</feature>
<proteinExistence type="predicted"/>
<keyword evidence="1" id="KW-1133">Transmembrane helix</keyword>
<gene>
    <name evidence="2" type="primary">ATP8</name>
</gene>
<reference evidence="2" key="1">
    <citation type="submission" date="2017-12" db="EMBL/GenBank/DDBJ databases">
        <authorList>
            <person name="An J."/>
        </authorList>
    </citation>
    <scope>NUCLEOTIDE SEQUENCE</scope>
</reference>
<name>A0A8K1Y3J8_9CRUS</name>
<evidence type="ECO:0000313" key="2">
    <source>
        <dbReference type="EMBL" id="AYQ22947.1"/>
    </source>
</evidence>
<keyword evidence="1" id="KW-0812">Transmembrane</keyword>
<protein>
    <submittedName>
        <fullName evidence="2">ATP synthase F0 subunit 8</fullName>
    </submittedName>
</protein>
<keyword evidence="2" id="KW-0496">Mitochondrion</keyword>
<dbReference type="EMBL" id="MG729628">
    <property type="protein sequence ID" value="AYQ22947.1"/>
    <property type="molecule type" value="Genomic_DNA"/>
</dbReference>
<geneLocation type="mitochondrion" evidence="2"/>
<sequence>MPQMAPMSWTYMMIYVVSLFMGTLCWFHFAPICNLKLMSGKSLTNSFSWGW</sequence>
<organism evidence="2">
    <name type="scientific">Pleurocryptella fimbriata</name>
    <dbReference type="NCBI Taxonomy" id="2480055"/>
    <lineage>
        <taxon>Eukaryota</taxon>
        <taxon>Metazoa</taxon>
        <taxon>Ecdysozoa</taxon>
        <taxon>Arthropoda</taxon>
        <taxon>Crustacea</taxon>
        <taxon>Multicrustacea</taxon>
        <taxon>Malacostraca</taxon>
        <taxon>Eumalacostraca</taxon>
        <taxon>Peracarida</taxon>
        <taxon>Isopoda</taxon>
        <taxon>Epicaridea</taxon>
        <taxon>Bopyridoidea</taxon>
        <taxon>Bopyridae</taxon>
        <taxon>Pleurocryptella</taxon>
    </lineage>
</organism>
<evidence type="ECO:0000256" key="1">
    <source>
        <dbReference type="SAM" id="Phobius"/>
    </source>
</evidence>
<keyword evidence="1" id="KW-0472">Membrane</keyword>